<dbReference type="EMBL" id="JARAKH010000013">
    <property type="protein sequence ID" value="KAK8397685.1"/>
    <property type="molecule type" value="Genomic_DNA"/>
</dbReference>
<proteinExistence type="predicted"/>
<reference evidence="1 2" key="1">
    <citation type="submission" date="2023-03" db="EMBL/GenBank/DDBJ databases">
        <title>High-quality genome of Scylla paramamosain provides insights in environmental adaptation.</title>
        <authorList>
            <person name="Zhang L."/>
        </authorList>
    </citation>
    <scope>NUCLEOTIDE SEQUENCE [LARGE SCALE GENOMIC DNA]</scope>
    <source>
        <strain evidence="1">LZ_2023a</strain>
        <tissue evidence="1">Muscle</tissue>
    </source>
</reference>
<gene>
    <name evidence="1" type="ORF">O3P69_004464</name>
</gene>
<organism evidence="1 2">
    <name type="scientific">Scylla paramamosain</name>
    <name type="common">Mud crab</name>
    <dbReference type="NCBI Taxonomy" id="85552"/>
    <lineage>
        <taxon>Eukaryota</taxon>
        <taxon>Metazoa</taxon>
        <taxon>Ecdysozoa</taxon>
        <taxon>Arthropoda</taxon>
        <taxon>Crustacea</taxon>
        <taxon>Multicrustacea</taxon>
        <taxon>Malacostraca</taxon>
        <taxon>Eumalacostraca</taxon>
        <taxon>Eucarida</taxon>
        <taxon>Decapoda</taxon>
        <taxon>Pleocyemata</taxon>
        <taxon>Brachyura</taxon>
        <taxon>Eubrachyura</taxon>
        <taxon>Portunoidea</taxon>
        <taxon>Portunidae</taxon>
        <taxon>Portuninae</taxon>
        <taxon>Scylla</taxon>
    </lineage>
</organism>
<evidence type="ECO:0000313" key="2">
    <source>
        <dbReference type="Proteomes" id="UP001487740"/>
    </source>
</evidence>
<sequence>MNGGSQAVATAKDTRLSSLATAASLIQPSPAFIGIGDPRGVRWFGLRGTSSLHVREMFEILSFPPPESKMTDVLNSERRTNLAVSSSKGCAVTPALRGERWLCTNVGMQELTNCVRGRSPQVAKEEFDDLRPAHRTICPHYPTSFTPLYAVMPACLTYSYHVIVSPFLSVPSTFPHSIYLCSGKQAASLLSVPSLIPVWRSSRCWAHSVTFQATHTFPMLDMWTPSGDHICLQFIFFPQLQPITLPFF</sequence>
<dbReference type="AlphaFoldDB" id="A0AAW0UD98"/>
<accession>A0AAW0UD98</accession>
<protein>
    <submittedName>
        <fullName evidence="1">Uncharacterized protein</fullName>
    </submittedName>
</protein>
<keyword evidence="2" id="KW-1185">Reference proteome</keyword>
<evidence type="ECO:0000313" key="1">
    <source>
        <dbReference type="EMBL" id="KAK8397685.1"/>
    </source>
</evidence>
<dbReference type="Proteomes" id="UP001487740">
    <property type="component" value="Unassembled WGS sequence"/>
</dbReference>
<comment type="caution">
    <text evidence="1">The sequence shown here is derived from an EMBL/GenBank/DDBJ whole genome shotgun (WGS) entry which is preliminary data.</text>
</comment>
<name>A0AAW0UD98_SCYPA</name>